<gene>
    <name evidence="2" type="ORF">DEH80_04705</name>
</gene>
<feature type="domain" description="VOC" evidence="1">
    <location>
        <begin position="4"/>
        <end position="130"/>
    </location>
</feature>
<proteinExistence type="predicted"/>
<dbReference type="CDD" id="cd08357">
    <property type="entry name" value="VOC_like"/>
    <property type="match status" value="1"/>
</dbReference>
<dbReference type="PANTHER" id="PTHR39434:SF1">
    <property type="entry name" value="VOC DOMAIN-CONTAINING PROTEIN"/>
    <property type="match status" value="1"/>
</dbReference>
<dbReference type="OrthoDB" id="793940at2"/>
<dbReference type="AlphaFoldDB" id="A0A363UMS6"/>
<dbReference type="RefSeq" id="WP_109719333.1">
    <property type="nucleotide sequence ID" value="NZ_QEQK01000004.1"/>
</dbReference>
<dbReference type="InterPro" id="IPR037523">
    <property type="entry name" value="VOC_core"/>
</dbReference>
<dbReference type="PROSITE" id="PS51819">
    <property type="entry name" value="VOC"/>
    <property type="match status" value="1"/>
</dbReference>
<accession>A0A363UMS6</accession>
<comment type="caution">
    <text evidence="2">The sequence shown here is derived from an EMBL/GenBank/DDBJ whole genome shotgun (WGS) entry which is preliminary data.</text>
</comment>
<name>A0A363UMS6_9GAMM</name>
<keyword evidence="3" id="KW-1185">Reference proteome</keyword>
<dbReference type="Gene3D" id="3.10.180.10">
    <property type="entry name" value="2,3-Dihydroxybiphenyl 1,2-Dioxygenase, domain 1"/>
    <property type="match status" value="1"/>
</dbReference>
<dbReference type="Proteomes" id="UP000251800">
    <property type="component" value="Unassembled WGS sequence"/>
</dbReference>
<evidence type="ECO:0000313" key="2">
    <source>
        <dbReference type="EMBL" id="PWN56736.1"/>
    </source>
</evidence>
<dbReference type="InterPro" id="IPR004360">
    <property type="entry name" value="Glyas_Fos-R_dOase_dom"/>
</dbReference>
<dbReference type="InterPro" id="IPR029068">
    <property type="entry name" value="Glyas_Bleomycin-R_OHBP_Dase"/>
</dbReference>
<dbReference type="PANTHER" id="PTHR39434">
    <property type="match status" value="1"/>
</dbReference>
<dbReference type="EMBL" id="QEQK01000004">
    <property type="protein sequence ID" value="PWN56736.1"/>
    <property type="molecule type" value="Genomic_DNA"/>
</dbReference>
<dbReference type="SUPFAM" id="SSF54593">
    <property type="entry name" value="Glyoxalase/Bleomycin resistance protein/Dihydroxybiphenyl dioxygenase"/>
    <property type="match status" value="1"/>
</dbReference>
<reference evidence="2 3" key="1">
    <citation type="submission" date="2018-05" db="EMBL/GenBank/DDBJ databases">
        <title>Abyssibacter profundi OUC007T gen. nov., sp. nov, a marine bacterium isolated from seawater of the Mariana Trench.</title>
        <authorList>
            <person name="Zhou S."/>
        </authorList>
    </citation>
    <scope>NUCLEOTIDE SEQUENCE [LARGE SCALE GENOMIC DNA]</scope>
    <source>
        <strain evidence="2 3">OUC007</strain>
    </source>
</reference>
<evidence type="ECO:0000313" key="3">
    <source>
        <dbReference type="Proteomes" id="UP000251800"/>
    </source>
</evidence>
<protein>
    <submittedName>
        <fullName evidence="2">Glyoxalase</fullName>
    </submittedName>
</protein>
<evidence type="ECO:0000259" key="1">
    <source>
        <dbReference type="PROSITE" id="PS51819"/>
    </source>
</evidence>
<organism evidence="2 3">
    <name type="scientific">Abyssibacter profundi</name>
    <dbReference type="NCBI Taxonomy" id="2182787"/>
    <lineage>
        <taxon>Bacteria</taxon>
        <taxon>Pseudomonadati</taxon>
        <taxon>Pseudomonadota</taxon>
        <taxon>Gammaproteobacteria</taxon>
        <taxon>Chromatiales</taxon>
        <taxon>Oceanococcaceae</taxon>
        <taxon>Abyssibacter</taxon>
    </lineage>
</organism>
<dbReference type="Pfam" id="PF00903">
    <property type="entry name" value="Glyoxalase"/>
    <property type="match status" value="1"/>
</dbReference>
<sequence length="145" mass="15564">MSGAAFHLAIPVTDLAACERFYGEVLGCPQGRRDRHWIDFDFFGHQLVIHEVESSVTDAGSNAVDGHGVPVPHFGVVLSLPQWETLVAGLRAAGVEFVVEPHRRFLGTAGEQATCFLRDPAGNALEFKGFADPDGQLFATDSGAD</sequence>